<evidence type="ECO:0000313" key="1">
    <source>
        <dbReference type="EMBL" id="QJW94051.1"/>
    </source>
</evidence>
<evidence type="ECO:0000313" key="2">
    <source>
        <dbReference type="Proteomes" id="UP000503447"/>
    </source>
</evidence>
<dbReference type="Proteomes" id="UP000503447">
    <property type="component" value="Chromosome"/>
</dbReference>
<protein>
    <submittedName>
        <fullName evidence="1">Uncharacterized protein</fullName>
    </submittedName>
</protein>
<proteinExistence type="predicted"/>
<keyword evidence="2" id="KW-1185">Reference proteome</keyword>
<dbReference type="EMBL" id="CP053452">
    <property type="protein sequence ID" value="QJW94051.1"/>
    <property type="molecule type" value="Genomic_DNA"/>
</dbReference>
<dbReference type="KEGG" id="ftj:FTUN_1570"/>
<organism evidence="1 2">
    <name type="scientific">Frigoriglobus tundricola</name>
    <dbReference type="NCBI Taxonomy" id="2774151"/>
    <lineage>
        <taxon>Bacteria</taxon>
        <taxon>Pseudomonadati</taxon>
        <taxon>Planctomycetota</taxon>
        <taxon>Planctomycetia</taxon>
        <taxon>Gemmatales</taxon>
        <taxon>Gemmataceae</taxon>
        <taxon>Frigoriglobus</taxon>
    </lineage>
</organism>
<dbReference type="AlphaFoldDB" id="A0A6M5YL93"/>
<name>A0A6M5YL93_9BACT</name>
<sequence>MELLSHCLHVAYQLSSRTYELASRTRERAVKGEIRATRKVIRLSVRPKGCRRCRSVDTSTRE</sequence>
<reference evidence="2" key="1">
    <citation type="submission" date="2020-05" db="EMBL/GenBank/DDBJ databases">
        <title>Frigoriglobus tundricola gen. nov., sp. nov., a psychrotolerant cellulolytic planctomycete of the family Gemmataceae with two divergent copies of 16S rRNA gene.</title>
        <authorList>
            <person name="Kulichevskaya I.S."/>
            <person name="Ivanova A.A."/>
            <person name="Naumoff D.G."/>
            <person name="Beletsky A.V."/>
            <person name="Rijpstra W.I.C."/>
            <person name="Sinninghe Damste J.S."/>
            <person name="Mardanov A.V."/>
            <person name="Ravin N.V."/>
            <person name="Dedysh S.N."/>
        </authorList>
    </citation>
    <scope>NUCLEOTIDE SEQUENCE [LARGE SCALE GENOMIC DNA]</scope>
    <source>
        <strain evidence="2">PL17</strain>
    </source>
</reference>
<gene>
    <name evidence="1" type="ORF">FTUN_1570</name>
</gene>
<accession>A0A6M5YL93</accession>